<gene>
    <name evidence="12" type="ORF">ATO8_21476</name>
</gene>
<keyword evidence="7 8" id="KW-0408">Iron</keyword>
<dbReference type="eggNOG" id="COG2010">
    <property type="taxonomic scope" value="Bacteria"/>
</dbReference>
<evidence type="ECO:0000256" key="6">
    <source>
        <dbReference type="ARBA" id="ARBA00022982"/>
    </source>
</evidence>
<dbReference type="InterPro" id="IPR009056">
    <property type="entry name" value="Cyt_c-like_dom"/>
</dbReference>
<evidence type="ECO:0000256" key="5">
    <source>
        <dbReference type="ARBA" id="ARBA00022723"/>
    </source>
</evidence>
<dbReference type="GO" id="GO:0005506">
    <property type="term" value="F:iron ion binding"/>
    <property type="evidence" value="ECO:0007669"/>
    <property type="project" value="InterPro"/>
</dbReference>
<dbReference type="PROSITE" id="PS51007">
    <property type="entry name" value="CYTC"/>
    <property type="match status" value="1"/>
</dbReference>
<evidence type="ECO:0000256" key="8">
    <source>
        <dbReference type="PROSITE-ProRule" id="PRU00433"/>
    </source>
</evidence>
<dbReference type="GO" id="GO:0020037">
    <property type="term" value="F:heme binding"/>
    <property type="evidence" value="ECO:0007669"/>
    <property type="project" value="InterPro"/>
</dbReference>
<dbReference type="PRINTS" id="PR00605">
    <property type="entry name" value="CYTCHROMECIC"/>
</dbReference>
<evidence type="ECO:0000313" key="12">
    <source>
        <dbReference type="EMBL" id="ETW10581.1"/>
    </source>
</evidence>
<dbReference type="GO" id="GO:0009055">
    <property type="term" value="F:electron transfer activity"/>
    <property type="evidence" value="ECO:0007669"/>
    <property type="project" value="InterPro"/>
</dbReference>
<dbReference type="AlphaFoldDB" id="W4HEL2"/>
<dbReference type="PANTHER" id="PTHR35008:SF4">
    <property type="entry name" value="BLL4482 PROTEIN"/>
    <property type="match status" value="1"/>
</dbReference>
<evidence type="ECO:0000313" key="13">
    <source>
        <dbReference type="Proteomes" id="UP000019063"/>
    </source>
</evidence>
<evidence type="ECO:0000256" key="7">
    <source>
        <dbReference type="ARBA" id="ARBA00023004"/>
    </source>
</evidence>
<dbReference type="RefSeq" id="WP_043847679.1">
    <property type="nucleotide sequence ID" value="NZ_AQQW01000057.1"/>
</dbReference>
<feature type="domain" description="Cytochrome c" evidence="11">
    <location>
        <begin position="39"/>
        <end position="140"/>
    </location>
</feature>
<evidence type="ECO:0000256" key="1">
    <source>
        <dbReference type="ARBA" id="ARBA00001926"/>
    </source>
</evidence>
<evidence type="ECO:0000256" key="4">
    <source>
        <dbReference type="ARBA" id="ARBA00022660"/>
    </source>
</evidence>
<accession>W4HEL2</accession>
<dbReference type="SUPFAM" id="SSF46626">
    <property type="entry name" value="Cytochrome c"/>
    <property type="match status" value="1"/>
</dbReference>
<feature type="signal peptide" evidence="10">
    <location>
        <begin position="1"/>
        <end position="25"/>
    </location>
</feature>
<dbReference type="PATRIC" id="fig|1317118.6.peg.4377"/>
<reference evidence="12 13" key="1">
    <citation type="journal article" date="2014" name="Antonie Van Leeuwenhoek">
        <title>Roseivivax atlanticus sp. nov., isolated from surface seawater of the Atlantic Ocean.</title>
        <authorList>
            <person name="Li G."/>
            <person name="Lai Q."/>
            <person name="Liu X."/>
            <person name="Sun F."/>
            <person name="Shao Z."/>
        </authorList>
    </citation>
    <scope>NUCLEOTIDE SEQUENCE [LARGE SCALE GENOMIC DNA]</scope>
    <source>
        <strain evidence="12 13">22II-s10s</strain>
    </source>
</reference>
<dbReference type="PANTHER" id="PTHR35008">
    <property type="entry name" value="BLL4482 PROTEIN-RELATED"/>
    <property type="match status" value="1"/>
</dbReference>
<keyword evidence="3 8" id="KW-0349">Heme</keyword>
<dbReference type="InterPro" id="IPR051459">
    <property type="entry name" value="Cytochrome_c-type_DH"/>
</dbReference>
<feature type="region of interest" description="Disordered" evidence="9">
    <location>
        <begin position="63"/>
        <end position="87"/>
    </location>
</feature>
<evidence type="ECO:0000256" key="3">
    <source>
        <dbReference type="ARBA" id="ARBA00022617"/>
    </source>
</evidence>
<keyword evidence="2" id="KW-0813">Transport</keyword>
<keyword evidence="10" id="KW-0732">Signal</keyword>
<evidence type="ECO:0000259" key="11">
    <source>
        <dbReference type="PROSITE" id="PS51007"/>
    </source>
</evidence>
<dbReference type="InterPro" id="IPR036909">
    <property type="entry name" value="Cyt_c-like_dom_sf"/>
</dbReference>
<comment type="caution">
    <text evidence="12">The sequence shown here is derived from an EMBL/GenBank/DDBJ whole genome shotgun (WGS) entry which is preliminary data.</text>
</comment>
<dbReference type="Gene3D" id="1.10.760.10">
    <property type="entry name" value="Cytochrome c-like domain"/>
    <property type="match status" value="1"/>
</dbReference>
<keyword evidence="4" id="KW-0679">Respiratory chain</keyword>
<evidence type="ECO:0000256" key="2">
    <source>
        <dbReference type="ARBA" id="ARBA00022448"/>
    </source>
</evidence>
<protein>
    <submittedName>
        <fullName evidence="12">Cytochrome c class I</fullName>
    </submittedName>
</protein>
<evidence type="ECO:0000256" key="9">
    <source>
        <dbReference type="SAM" id="MobiDB-lite"/>
    </source>
</evidence>
<comment type="cofactor">
    <cofactor evidence="1">
        <name>heme c</name>
        <dbReference type="ChEBI" id="CHEBI:61717"/>
    </cofactor>
</comment>
<sequence length="163" mass="17148">MRLRTLALAVPVLAAGALYHVGALAGSGAPAAEGDDPLRDVARGKTLYAEHCAACHGADLGGQPDWRSPGPDGRLPAPPHDDSGHTWHHPDRVLFAYTKLGGREALARQGVEFDSGMPAFADVLSDAEIRDVLAFIKSTWSARTRSVQAERTAADETGPGTTD</sequence>
<keyword evidence="6" id="KW-0249">Electron transport</keyword>
<feature type="chain" id="PRO_5004841805" evidence="10">
    <location>
        <begin position="26"/>
        <end position="163"/>
    </location>
</feature>
<dbReference type="Pfam" id="PF00034">
    <property type="entry name" value="Cytochrom_C"/>
    <property type="match status" value="1"/>
</dbReference>
<keyword evidence="13" id="KW-1185">Reference proteome</keyword>
<dbReference type="STRING" id="1379903.ATO8_21476"/>
<dbReference type="EMBL" id="AQQW01000057">
    <property type="protein sequence ID" value="ETW10581.1"/>
    <property type="molecule type" value="Genomic_DNA"/>
</dbReference>
<proteinExistence type="predicted"/>
<organism evidence="12 13">
    <name type="scientific">Roseivivax marinus</name>
    <dbReference type="NCBI Taxonomy" id="1379903"/>
    <lineage>
        <taxon>Bacteria</taxon>
        <taxon>Pseudomonadati</taxon>
        <taxon>Pseudomonadota</taxon>
        <taxon>Alphaproteobacteria</taxon>
        <taxon>Rhodobacterales</taxon>
        <taxon>Roseobacteraceae</taxon>
        <taxon>Roseivivax</taxon>
    </lineage>
</organism>
<keyword evidence="5 8" id="KW-0479">Metal-binding</keyword>
<dbReference type="InterPro" id="IPR008168">
    <property type="entry name" value="Cyt_C_IC"/>
</dbReference>
<name>W4HEL2_9RHOB</name>
<evidence type="ECO:0000256" key="10">
    <source>
        <dbReference type="SAM" id="SignalP"/>
    </source>
</evidence>
<dbReference type="Proteomes" id="UP000019063">
    <property type="component" value="Unassembled WGS sequence"/>
</dbReference>